<dbReference type="Proteomes" id="UP000019132">
    <property type="component" value="Unassembled WGS sequence"/>
</dbReference>
<feature type="transmembrane region" description="Helical" evidence="10">
    <location>
        <begin position="459"/>
        <end position="486"/>
    </location>
</feature>
<feature type="transmembrane region" description="Helical" evidence="10">
    <location>
        <begin position="141"/>
        <end position="165"/>
    </location>
</feature>
<dbReference type="Pfam" id="PF04109">
    <property type="entry name" value="ATG9"/>
    <property type="match status" value="1"/>
</dbReference>
<dbReference type="InterPro" id="IPR007241">
    <property type="entry name" value="Autophagy-rel_prot_9"/>
</dbReference>
<keyword evidence="4 10" id="KW-0813">Transport</keyword>
<evidence type="ECO:0000256" key="5">
    <source>
        <dbReference type="ARBA" id="ARBA00022692"/>
    </source>
</evidence>
<dbReference type="GO" id="GO:0061709">
    <property type="term" value="P:reticulophagy"/>
    <property type="evidence" value="ECO:0007669"/>
    <property type="project" value="TreeGrafter"/>
</dbReference>
<comment type="similarity">
    <text evidence="2 10">Belongs to the ATG9 family.</text>
</comment>
<name>K3W7D6_GLOUD</name>
<evidence type="ECO:0000256" key="1">
    <source>
        <dbReference type="ARBA" id="ARBA00004511"/>
    </source>
</evidence>
<keyword evidence="9 10" id="KW-0472">Membrane</keyword>
<dbReference type="OMA" id="IPTGECV"/>
<dbReference type="PANTHER" id="PTHR13038">
    <property type="entry name" value="APG9 AUTOPHAGY 9"/>
    <property type="match status" value="1"/>
</dbReference>
<protein>
    <recommendedName>
        <fullName evidence="3 10">Autophagy-related protein 9</fullName>
    </recommendedName>
</protein>
<dbReference type="AlphaFoldDB" id="K3W7D6"/>
<dbReference type="STRING" id="431595.K3W7D6"/>
<dbReference type="GO" id="GO:0006869">
    <property type="term" value="P:lipid transport"/>
    <property type="evidence" value="ECO:0007669"/>
    <property type="project" value="UniProtKB-KW"/>
</dbReference>
<dbReference type="GO" id="GO:0034045">
    <property type="term" value="C:phagophore assembly site membrane"/>
    <property type="evidence" value="ECO:0007669"/>
    <property type="project" value="UniProtKB-SubCell"/>
</dbReference>
<reference evidence="12" key="3">
    <citation type="submission" date="2015-02" db="UniProtKB">
        <authorList>
            <consortium name="EnsemblProtists"/>
        </authorList>
    </citation>
    <scope>IDENTIFICATION</scope>
    <source>
        <strain evidence="12">DAOM BR144</strain>
    </source>
</reference>
<comment type="subcellular location">
    <subcellularLocation>
        <location evidence="1 10">Preautophagosomal structure membrane</location>
        <topology evidence="1 10">Multi-pass membrane protein</topology>
    </subcellularLocation>
</comment>
<dbReference type="GO" id="GO:0000422">
    <property type="term" value="P:autophagy of mitochondrion"/>
    <property type="evidence" value="ECO:0007669"/>
    <property type="project" value="TreeGrafter"/>
</dbReference>
<dbReference type="EnsemblProtists" id="PYU1_T000877">
    <property type="protein sequence ID" value="PYU1_T000877"/>
    <property type="gene ID" value="PYU1_G000877"/>
</dbReference>
<feature type="transmembrane region" description="Helical" evidence="10">
    <location>
        <begin position="507"/>
        <end position="524"/>
    </location>
</feature>
<dbReference type="GO" id="GO:0034727">
    <property type="term" value="P:piecemeal microautophagy of the nucleus"/>
    <property type="evidence" value="ECO:0007669"/>
    <property type="project" value="TreeGrafter"/>
</dbReference>
<evidence type="ECO:0000256" key="11">
    <source>
        <dbReference type="SAM" id="MobiDB-lite"/>
    </source>
</evidence>
<keyword evidence="8 10" id="KW-0445">Lipid transport</keyword>
<reference evidence="13" key="2">
    <citation type="submission" date="2010-04" db="EMBL/GenBank/DDBJ databases">
        <authorList>
            <person name="Buell R."/>
            <person name="Hamilton J."/>
            <person name="Hostetler J."/>
        </authorList>
    </citation>
    <scope>NUCLEOTIDE SEQUENCE [LARGE SCALE GENOMIC DNA]</scope>
    <source>
        <strain evidence="13">DAOM:BR144</strain>
    </source>
</reference>
<dbReference type="GO" id="GO:0034497">
    <property type="term" value="P:protein localization to phagophore assembly site"/>
    <property type="evidence" value="ECO:0007669"/>
    <property type="project" value="TreeGrafter"/>
</dbReference>
<evidence type="ECO:0000256" key="7">
    <source>
        <dbReference type="ARBA" id="ARBA00023006"/>
    </source>
</evidence>
<evidence type="ECO:0000256" key="3">
    <source>
        <dbReference type="ARBA" id="ARBA00018074"/>
    </source>
</evidence>
<keyword evidence="6 10" id="KW-1133">Transmembrane helix</keyword>
<feature type="region of interest" description="Disordered" evidence="11">
    <location>
        <begin position="86"/>
        <end position="113"/>
    </location>
</feature>
<sequence>MDESLLGHDGHARHAADDDDELWNELKDDHRAAQAPLLHHDRDPHAHHHHHHHQPVGGNAAPMPSLRAHVHLPAISNLFRNVADSAKRSVSRGGATESSPPSSSGSPWQPRVSHAPDQYGRVANLDAFLISLYNYFYHKGFTSIAVVEIVALVTGLFSVTLSSFLMGCVQWKKIIECNHSKASSDKPCDADLAQFVTCRADDNNLATVLTSFYFVMFLGYWVFRALQLIGTLRDTHDMSTFYRERLHIDERHLQTVKWDEVVNRVLDLVGGGVHNNNNLPKNMIPKQISSYRLQIDPKLLATPHDFARRIMRRENYLIAFMNHSLFHGTNLLPPGMQFASTSHVMFSRNMECNINICLIDQMLDGDNNLSHAFIHDTKILQKRFLIAGVINFVLTPFILLYRVSHFFFVSAMEWHMNRVHYAGTRRWSSYALWKFREYNELPHVLDARMARSYPLAERYVAMFPGGMAAVIAGGVSFCASSLMAVFVGISLLDESLLLETTLYGRPLVWYLTLTTIAFAVSRTFTTTSSPFLINGDTEEAMIQVAAETHYFPKEWRAQCHTNDVHDAFLSLFPYKALLFAQECLSVMMAPYILCVSLPRCAREILLFVRSHSLLLPNVGAVCRFAEFDFKEYGNDMKMERSFVNFKQNHPQWVGAEEGEHLMQRLGQLKEEEMEKSMRLGDTMYGSQMAMSMSQQLLQSQAIHTALGGRFGGGAFMAPQDNEFYWLEKLQQQGRLGELGLDESKADSISISSLGG</sequence>
<dbReference type="HOGENOM" id="CLU_006200_3_1_1"/>
<accession>K3W7D6</accession>
<evidence type="ECO:0000256" key="6">
    <source>
        <dbReference type="ARBA" id="ARBA00022989"/>
    </source>
</evidence>
<feature type="compositionally biased region" description="Basic residues" evidence="11">
    <location>
        <begin position="45"/>
        <end position="54"/>
    </location>
</feature>
<organism evidence="12 13">
    <name type="scientific">Globisporangium ultimum (strain ATCC 200006 / CBS 805.95 / DAOM BR144)</name>
    <name type="common">Pythium ultimum</name>
    <dbReference type="NCBI Taxonomy" id="431595"/>
    <lineage>
        <taxon>Eukaryota</taxon>
        <taxon>Sar</taxon>
        <taxon>Stramenopiles</taxon>
        <taxon>Oomycota</taxon>
        <taxon>Peronosporomycetes</taxon>
        <taxon>Pythiales</taxon>
        <taxon>Pythiaceae</taxon>
        <taxon>Globisporangium</taxon>
    </lineage>
</organism>
<evidence type="ECO:0000256" key="10">
    <source>
        <dbReference type="RuleBase" id="RU364027"/>
    </source>
</evidence>
<evidence type="ECO:0000256" key="2">
    <source>
        <dbReference type="ARBA" id="ARBA00006185"/>
    </source>
</evidence>
<keyword evidence="13" id="KW-1185">Reference proteome</keyword>
<evidence type="ECO:0000313" key="12">
    <source>
        <dbReference type="EnsemblProtists" id="PYU1_T000877"/>
    </source>
</evidence>
<dbReference type="GO" id="GO:0005776">
    <property type="term" value="C:autophagosome"/>
    <property type="evidence" value="ECO:0007669"/>
    <property type="project" value="TreeGrafter"/>
</dbReference>
<proteinExistence type="inferred from homology"/>
<evidence type="ECO:0000256" key="8">
    <source>
        <dbReference type="ARBA" id="ARBA00023055"/>
    </source>
</evidence>
<dbReference type="eggNOG" id="KOG2173">
    <property type="taxonomic scope" value="Eukaryota"/>
</dbReference>
<feature type="compositionally biased region" description="Low complexity" evidence="11">
    <location>
        <begin position="98"/>
        <end position="107"/>
    </location>
</feature>
<feature type="transmembrane region" description="Helical" evidence="10">
    <location>
        <begin position="205"/>
        <end position="223"/>
    </location>
</feature>
<evidence type="ECO:0000256" key="4">
    <source>
        <dbReference type="ARBA" id="ARBA00022448"/>
    </source>
</evidence>
<feature type="transmembrane region" description="Helical" evidence="10">
    <location>
        <begin position="384"/>
        <end position="408"/>
    </location>
</feature>
<evidence type="ECO:0000313" key="13">
    <source>
        <dbReference type="Proteomes" id="UP000019132"/>
    </source>
</evidence>
<dbReference type="EMBL" id="GL376620">
    <property type="status" value="NOT_ANNOTATED_CDS"/>
    <property type="molecule type" value="Genomic_DNA"/>
</dbReference>
<dbReference type="VEuPathDB" id="FungiDB:PYU1_G000877"/>
<evidence type="ECO:0000256" key="9">
    <source>
        <dbReference type="ARBA" id="ARBA00023136"/>
    </source>
</evidence>
<comment type="function">
    <text evidence="10">Phospholipid scramblase involved in autophagy. Cycles between the preautophagosomal structure/phagophore assembly site (PAS) and the cytoplasmic vesicle pool and supplies membrane for the growing autophagosome. Lipid scramblase activity plays a key role in preautophagosomal structure/phagophore assembly by distributing the phospholipids that arrive through ATG2 from the cytoplasmic to the luminal leaflet of the bilayer, thereby driving autophagosomal membrane expansion.</text>
</comment>
<dbReference type="InParanoid" id="K3W7D6"/>
<keyword evidence="5 10" id="KW-0812">Transmembrane</keyword>
<feature type="region of interest" description="Disordered" evidence="11">
    <location>
        <begin position="41"/>
        <end position="64"/>
    </location>
</feature>
<reference evidence="13" key="1">
    <citation type="journal article" date="2010" name="Genome Biol.">
        <title>Genome sequence of the necrotrophic plant pathogen Pythium ultimum reveals original pathogenicity mechanisms and effector repertoire.</title>
        <authorList>
            <person name="Levesque C.A."/>
            <person name="Brouwer H."/>
            <person name="Cano L."/>
            <person name="Hamilton J.P."/>
            <person name="Holt C."/>
            <person name="Huitema E."/>
            <person name="Raffaele S."/>
            <person name="Robideau G.P."/>
            <person name="Thines M."/>
            <person name="Win J."/>
            <person name="Zerillo M.M."/>
            <person name="Beakes G.W."/>
            <person name="Boore J.L."/>
            <person name="Busam D."/>
            <person name="Dumas B."/>
            <person name="Ferriera S."/>
            <person name="Fuerstenberg S.I."/>
            <person name="Gachon C.M."/>
            <person name="Gaulin E."/>
            <person name="Govers F."/>
            <person name="Grenville-Briggs L."/>
            <person name="Horner N."/>
            <person name="Hostetler J."/>
            <person name="Jiang R.H."/>
            <person name="Johnson J."/>
            <person name="Krajaejun T."/>
            <person name="Lin H."/>
            <person name="Meijer H.J."/>
            <person name="Moore B."/>
            <person name="Morris P."/>
            <person name="Phuntmart V."/>
            <person name="Puiu D."/>
            <person name="Shetty J."/>
            <person name="Stajich J.E."/>
            <person name="Tripathy S."/>
            <person name="Wawra S."/>
            <person name="van West P."/>
            <person name="Whitty B.R."/>
            <person name="Coutinho P.M."/>
            <person name="Henrissat B."/>
            <person name="Martin F."/>
            <person name="Thomas P.D."/>
            <person name="Tyler B.M."/>
            <person name="De Vries R.P."/>
            <person name="Kamoun S."/>
            <person name="Yandell M."/>
            <person name="Tisserat N."/>
            <person name="Buell C.R."/>
        </authorList>
    </citation>
    <scope>NUCLEOTIDE SEQUENCE</scope>
    <source>
        <strain evidence="13">DAOM:BR144</strain>
    </source>
</reference>
<keyword evidence="7 10" id="KW-0072">Autophagy</keyword>
<dbReference type="PANTHER" id="PTHR13038:SF10">
    <property type="entry name" value="AUTOPHAGY-RELATED PROTEIN 9"/>
    <property type="match status" value="1"/>
</dbReference>